<evidence type="ECO:0000313" key="1">
    <source>
        <dbReference type="EMBL" id="KAK4444795.1"/>
    </source>
</evidence>
<reference evidence="1" key="1">
    <citation type="journal article" date="2023" name="Mol. Phylogenet. Evol.">
        <title>Genome-scale phylogeny and comparative genomics of the fungal order Sordariales.</title>
        <authorList>
            <person name="Hensen N."/>
            <person name="Bonometti L."/>
            <person name="Westerberg I."/>
            <person name="Brannstrom I.O."/>
            <person name="Guillou S."/>
            <person name="Cros-Aarteil S."/>
            <person name="Calhoun S."/>
            <person name="Haridas S."/>
            <person name="Kuo A."/>
            <person name="Mondo S."/>
            <person name="Pangilinan J."/>
            <person name="Riley R."/>
            <person name="LaButti K."/>
            <person name="Andreopoulos B."/>
            <person name="Lipzen A."/>
            <person name="Chen C."/>
            <person name="Yan M."/>
            <person name="Daum C."/>
            <person name="Ng V."/>
            <person name="Clum A."/>
            <person name="Steindorff A."/>
            <person name="Ohm R.A."/>
            <person name="Martin F."/>
            <person name="Silar P."/>
            <person name="Natvig D.O."/>
            <person name="Lalanne C."/>
            <person name="Gautier V."/>
            <person name="Ament-Velasquez S.L."/>
            <person name="Kruys A."/>
            <person name="Hutchinson M.I."/>
            <person name="Powell A.J."/>
            <person name="Barry K."/>
            <person name="Miller A.N."/>
            <person name="Grigoriev I.V."/>
            <person name="Debuchy R."/>
            <person name="Gladieux P."/>
            <person name="Hiltunen Thoren M."/>
            <person name="Johannesson H."/>
        </authorList>
    </citation>
    <scope>NUCLEOTIDE SEQUENCE</scope>
    <source>
        <strain evidence="1">PSN243</strain>
    </source>
</reference>
<name>A0AAV9G9X5_9PEZI</name>
<keyword evidence="2" id="KW-1185">Reference proteome</keyword>
<sequence length="306" mass="34157">MAVREMETYFGYSEPGHDVDRLRIGSLVFDYANPRTKRPHYGHHEVDELLNDPSIAEKVEYDECSMTLRTNKSSSFGFGLGELLDLEHSREREMYRHVMGPSGLRVELKDAPKFFQENILAEGSKARLWLETRLSAPSVWLLTGVHLIDNAVAYTVSSKQLSNAASAAVPIPDPTLIAEMLGASVGARFSVGRGFDLEATSQVRGRRIWRAQWTRVSVKYFTVRATAAGPQPQRLGNQFGLLDVEDIGSVRSNEIHMAEVGVVDASKDEGEIQDVEVELDDEQWAEFERILDQLLEDLGEDDAGSS</sequence>
<reference evidence="1" key="2">
    <citation type="submission" date="2023-05" db="EMBL/GenBank/DDBJ databases">
        <authorList>
            <consortium name="Lawrence Berkeley National Laboratory"/>
            <person name="Steindorff A."/>
            <person name="Hensen N."/>
            <person name="Bonometti L."/>
            <person name="Westerberg I."/>
            <person name="Brannstrom I.O."/>
            <person name="Guillou S."/>
            <person name="Cros-Aarteil S."/>
            <person name="Calhoun S."/>
            <person name="Haridas S."/>
            <person name="Kuo A."/>
            <person name="Mondo S."/>
            <person name="Pangilinan J."/>
            <person name="Riley R."/>
            <person name="Labutti K."/>
            <person name="Andreopoulos B."/>
            <person name="Lipzen A."/>
            <person name="Chen C."/>
            <person name="Yanf M."/>
            <person name="Daum C."/>
            <person name="Ng V."/>
            <person name="Clum A."/>
            <person name="Ohm R."/>
            <person name="Martin F."/>
            <person name="Silar P."/>
            <person name="Natvig D."/>
            <person name="Lalanne C."/>
            <person name="Gautier V."/>
            <person name="Ament-Velasquez S.L."/>
            <person name="Kruys A."/>
            <person name="Hutchinson M.I."/>
            <person name="Powell A.J."/>
            <person name="Barry K."/>
            <person name="Miller A.N."/>
            <person name="Grigoriev I.V."/>
            <person name="Debuchy R."/>
            <person name="Gladieux P."/>
            <person name="Thoren M.H."/>
            <person name="Johannesson H."/>
        </authorList>
    </citation>
    <scope>NUCLEOTIDE SEQUENCE</scope>
    <source>
        <strain evidence="1">PSN243</strain>
    </source>
</reference>
<dbReference type="EMBL" id="MU865973">
    <property type="protein sequence ID" value="KAK4444795.1"/>
    <property type="molecule type" value="Genomic_DNA"/>
</dbReference>
<comment type="caution">
    <text evidence="1">The sequence shown here is derived from an EMBL/GenBank/DDBJ whole genome shotgun (WGS) entry which is preliminary data.</text>
</comment>
<accession>A0AAV9G9X5</accession>
<dbReference type="Proteomes" id="UP001321760">
    <property type="component" value="Unassembled WGS sequence"/>
</dbReference>
<organism evidence="1 2">
    <name type="scientific">Podospora aff. communis PSN243</name>
    <dbReference type="NCBI Taxonomy" id="3040156"/>
    <lineage>
        <taxon>Eukaryota</taxon>
        <taxon>Fungi</taxon>
        <taxon>Dikarya</taxon>
        <taxon>Ascomycota</taxon>
        <taxon>Pezizomycotina</taxon>
        <taxon>Sordariomycetes</taxon>
        <taxon>Sordariomycetidae</taxon>
        <taxon>Sordariales</taxon>
        <taxon>Podosporaceae</taxon>
        <taxon>Podospora</taxon>
    </lineage>
</organism>
<gene>
    <name evidence="1" type="ORF">QBC34DRAFT_442299</name>
</gene>
<protein>
    <submittedName>
        <fullName evidence="1">Uncharacterized protein</fullName>
    </submittedName>
</protein>
<evidence type="ECO:0000313" key="2">
    <source>
        <dbReference type="Proteomes" id="UP001321760"/>
    </source>
</evidence>
<dbReference type="AlphaFoldDB" id="A0AAV9G9X5"/>
<proteinExistence type="predicted"/>